<dbReference type="InterPro" id="IPR013780">
    <property type="entry name" value="Glyco_hydro_b"/>
</dbReference>
<dbReference type="AlphaFoldDB" id="A0A1E7FR44"/>
<comment type="subcellular location">
    <subcellularLocation>
        <location evidence="1">Endoplasmic reticulum</location>
    </subcellularLocation>
</comment>
<evidence type="ECO:0000256" key="4">
    <source>
        <dbReference type="ARBA" id="ARBA00022729"/>
    </source>
</evidence>
<evidence type="ECO:0000259" key="13">
    <source>
        <dbReference type="Pfam" id="PF21365"/>
    </source>
</evidence>
<evidence type="ECO:0000313" key="15">
    <source>
        <dbReference type="Proteomes" id="UP000095751"/>
    </source>
</evidence>
<evidence type="ECO:0000313" key="14">
    <source>
        <dbReference type="EMBL" id="OEU20575.1"/>
    </source>
</evidence>
<evidence type="ECO:0000259" key="12">
    <source>
        <dbReference type="Pfam" id="PF13802"/>
    </source>
</evidence>
<feature type="domain" description="Glycosyl hydrolase family 31 C-terminal" evidence="13">
    <location>
        <begin position="545"/>
        <end position="638"/>
    </location>
</feature>
<dbReference type="Proteomes" id="UP000095751">
    <property type="component" value="Unassembled WGS sequence"/>
</dbReference>
<name>A0A1E7FR44_9STRA</name>
<dbReference type="SUPFAM" id="SSF51445">
    <property type="entry name" value="(Trans)glycosidases"/>
    <property type="match status" value="1"/>
</dbReference>
<gene>
    <name evidence="14" type="ORF">FRACYDRAFT_180330</name>
</gene>
<evidence type="ECO:0000256" key="6">
    <source>
        <dbReference type="ARBA" id="ARBA00022824"/>
    </source>
</evidence>
<dbReference type="EMBL" id="KV784354">
    <property type="protein sequence ID" value="OEU20575.1"/>
    <property type="molecule type" value="Genomic_DNA"/>
</dbReference>
<dbReference type="Gene3D" id="2.60.40.1180">
    <property type="entry name" value="Golgi alpha-mannosidase II"/>
    <property type="match status" value="2"/>
</dbReference>
<dbReference type="InterPro" id="IPR017853">
    <property type="entry name" value="GH"/>
</dbReference>
<dbReference type="Pfam" id="PF21365">
    <property type="entry name" value="Glyco_hydro_31_3rd"/>
    <property type="match status" value="1"/>
</dbReference>
<dbReference type="InterPro" id="IPR025887">
    <property type="entry name" value="Glyco_hydro_31_N_dom"/>
</dbReference>
<feature type="domain" description="Glycoside hydrolase family 31 N-terminal" evidence="12">
    <location>
        <begin position="38"/>
        <end position="163"/>
    </location>
</feature>
<dbReference type="InParanoid" id="A0A1E7FR44"/>
<evidence type="ECO:0000256" key="5">
    <source>
        <dbReference type="ARBA" id="ARBA00022801"/>
    </source>
</evidence>
<dbReference type="SUPFAM" id="SSF74650">
    <property type="entry name" value="Galactose mutarotase-like"/>
    <property type="match status" value="1"/>
</dbReference>
<dbReference type="InterPro" id="IPR011013">
    <property type="entry name" value="Gal_mutarotase_sf_dom"/>
</dbReference>
<evidence type="ECO:0000256" key="3">
    <source>
        <dbReference type="ARBA" id="ARBA00007806"/>
    </source>
</evidence>
<keyword evidence="8 10" id="KW-0326">Glycosidase</keyword>
<keyword evidence="7" id="KW-0325">Glycoprotein</keyword>
<dbReference type="Pfam" id="PF13802">
    <property type="entry name" value="Gal_mutarotas_2"/>
    <property type="match status" value="1"/>
</dbReference>
<comment type="similarity">
    <text evidence="3 10">Belongs to the glycosyl hydrolase 31 family.</text>
</comment>
<keyword evidence="4" id="KW-0732">Signal</keyword>
<evidence type="ECO:0000256" key="9">
    <source>
        <dbReference type="ARBA" id="ARBA00042895"/>
    </source>
</evidence>
<dbReference type="InterPro" id="IPR048395">
    <property type="entry name" value="Glyco_hydro_31_C"/>
</dbReference>
<dbReference type="KEGG" id="fcy:FRACYDRAFT_180330"/>
<evidence type="ECO:0000259" key="11">
    <source>
        <dbReference type="Pfam" id="PF01055"/>
    </source>
</evidence>
<evidence type="ECO:0000256" key="7">
    <source>
        <dbReference type="ARBA" id="ARBA00023180"/>
    </source>
</evidence>
<dbReference type="GO" id="GO:0090599">
    <property type="term" value="F:alpha-glucosidase activity"/>
    <property type="evidence" value="ECO:0007669"/>
    <property type="project" value="TreeGrafter"/>
</dbReference>
<dbReference type="CDD" id="cd14752">
    <property type="entry name" value="GH31_N"/>
    <property type="match status" value="1"/>
</dbReference>
<dbReference type="GO" id="GO:0030246">
    <property type="term" value="F:carbohydrate binding"/>
    <property type="evidence" value="ECO:0007669"/>
    <property type="project" value="InterPro"/>
</dbReference>
<evidence type="ECO:0000256" key="1">
    <source>
        <dbReference type="ARBA" id="ARBA00004240"/>
    </source>
</evidence>
<accession>A0A1E7FR44</accession>
<dbReference type="GO" id="GO:0005783">
    <property type="term" value="C:endoplasmic reticulum"/>
    <property type="evidence" value="ECO:0007669"/>
    <property type="project" value="UniProtKB-SubCell"/>
</dbReference>
<feature type="domain" description="Glycoside hydrolase family 31 TIM barrel" evidence="11">
    <location>
        <begin position="207"/>
        <end position="536"/>
    </location>
</feature>
<reference evidence="14 15" key="1">
    <citation type="submission" date="2016-09" db="EMBL/GenBank/DDBJ databases">
        <title>Extensive genetic diversity and differential bi-allelic expression allows diatom success in the polar Southern Ocean.</title>
        <authorList>
            <consortium name="DOE Joint Genome Institute"/>
            <person name="Mock T."/>
            <person name="Otillar R.P."/>
            <person name="Strauss J."/>
            <person name="Dupont C."/>
            <person name="Frickenhaus S."/>
            <person name="Maumus F."/>
            <person name="Mcmullan M."/>
            <person name="Sanges R."/>
            <person name="Schmutz J."/>
            <person name="Toseland A."/>
            <person name="Valas R."/>
            <person name="Veluchamy A."/>
            <person name="Ward B.J."/>
            <person name="Allen A."/>
            <person name="Barry K."/>
            <person name="Falciatore A."/>
            <person name="Ferrante M."/>
            <person name="Fortunato A.E."/>
            <person name="Gloeckner G."/>
            <person name="Gruber A."/>
            <person name="Hipkin R."/>
            <person name="Janech M."/>
            <person name="Kroth P."/>
            <person name="Leese F."/>
            <person name="Lindquist E."/>
            <person name="Lyon B.R."/>
            <person name="Martin J."/>
            <person name="Mayer C."/>
            <person name="Parker M."/>
            <person name="Quesneville H."/>
            <person name="Raymond J."/>
            <person name="Uhlig C."/>
            <person name="Valentin K.U."/>
            <person name="Worden A.Z."/>
            <person name="Armbrust E.V."/>
            <person name="Bowler C."/>
            <person name="Green B."/>
            <person name="Moulton V."/>
            <person name="Van Oosterhout C."/>
            <person name="Grigoriev I."/>
        </authorList>
    </citation>
    <scope>NUCLEOTIDE SEQUENCE [LARGE SCALE GENOMIC DNA]</scope>
    <source>
        <strain evidence="14 15">CCMP1102</strain>
    </source>
</reference>
<dbReference type="Gene3D" id="3.20.20.80">
    <property type="entry name" value="Glycosidases"/>
    <property type="match status" value="2"/>
</dbReference>
<dbReference type="SUPFAM" id="SSF51011">
    <property type="entry name" value="Glycosyl hydrolase domain"/>
    <property type="match status" value="1"/>
</dbReference>
<evidence type="ECO:0000256" key="8">
    <source>
        <dbReference type="ARBA" id="ARBA00023295"/>
    </source>
</evidence>
<dbReference type="FunFam" id="3.20.20.80:FF:000039">
    <property type="entry name" value="Glucosidase, alpha neutral C"/>
    <property type="match status" value="1"/>
</dbReference>
<organism evidence="14 15">
    <name type="scientific">Fragilariopsis cylindrus CCMP1102</name>
    <dbReference type="NCBI Taxonomy" id="635003"/>
    <lineage>
        <taxon>Eukaryota</taxon>
        <taxon>Sar</taxon>
        <taxon>Stramenopiles</taxon>
        <taxon>Ochrophyta</taxon>
        <taxon>Bacillariophyta</taxon>
        <taxon>Bacillariophyceae</taxon>
        <taxon>Bacillariophycidae</taxon>
        <taxon>Bacillariales</taxon>
        <taxon>Bacillariaceae</taxon>
        <taxon>Fragilariopsis</taxon>
    </lineage>
</organism>
<keyword evidence="6" id="KW-0256">Endoplasmic reticulum</keyword>
<dbReference type="PANTHER" id="PTHR22762">
    <property type="entry name" value="ALPHA-GLUCOSIDASE"/>
    <property type="match status" value="1"/>
</dbReference>
<dbReference type="CDD" id="cd06603">
    <property type="entry name" value="GH31_GANC_GANAB_alpha"/>
    <property type="match status" value="1"/>
</dbReference>
<evidence type="ECO:0000256" key="2">
    <source>
        <dbReference type="ARBA" id="ARBA00004833"/>
    </source>
</evidence>
<dbReference type="InterPro" id="IPR000322">
    <property type="entry name" value="Glyco_hydro_31_TIM"/>
</dbReference>
<evidence type="ECO:0000256" key="10">
    <source>
        <dbReference type="RuleBase" id="RU361185"/>
    </source>
</evidence>
<dbReference type="GO" id="GO:0005975">
    <property type="term" value="P:carbohydrate metabolic process"/>
    <property type="evidence" value="ECO:0007669"/>
    <property type="project" value="InterPro"/>
</dbReference>
<keyword evidence="15" id="KW-1185">Reference proteome</keyword>
<proteinExistence type="inferred from homology"/>
<sequence>MVIDEENKDVDQSEKEIVGYWEDGLAIYADGTREERKVDKNQVDRRQLSELELDREGLWEEKFQSHTDHKPHGPMSVGSDITFPGSKFLYGLPEHASSTVLKNTVGSNAEYEHPYRLYNLDVFEYDLDVPMALYGAVPLLVSQSVKTGTSGVFWFNPSETYIDINDDDSGSKTSHWMSESGIIDVFFIPGPTPKDFYRQYAKLTGTTPLPPIFSLGYHQCRWNYKDEQDVHQVHDKFEELDYPYDVLWLDIEHTDGKRYFTWDKNLFPNPKTMQEKLWSQGRRMVTIVDPHVKRDNGYYIHKDATAKGLYIKDRDGEKDFDGWCWPGSSSYLDFTDEKARSWWADQFAYDRYHGSTPTLYTWNDMNEPSVFNGPEITMQKDLLNLHGDEHREWHNLYGMLFQRSTMEGLIRRNKEENIRPFVLSRSFFAGSQKYGSIWTGDNAAEWSHLEIAAPMLLSLNVGALSFVGADVGGFFGNTDAELMTRWMQAGAYQPFFRGHAHHDAKRREPWMFGDETMVRLRKASMARYALLPFWYTVFHEASITGMPVMRTMWMQYPQIESLYSIDDQYIIGSDLLVKPVTAPGVTDSVVKFPGDNVWYDAESLVLVSKRGKEGTVQEITVPSDIDTVPVFQRGGSVIPRKLRLRRSSHTMTRDPYTLYVALDTDGSASGELYMDDENTFNYVNKNEFASAKFTVEIGGKYGYIRNSATVGEGWKGISEETNKMIERIIVMGVEKHPQSVDEVGESLGFTHDSNAHVLVIRKPELSALVDWEVKITF</sequence>
<dbReference type="PANTHER" id="PTHR22762:SF54">
    <property type="entry name" value="BCDNA.GH04962"/>
    <property type="match status" value="1"/>
</dbReference>
<protein>
    <recommendedName>
        <fullName evidence="9">Glucosidase II subunit alpha</fullName>
    </recommendedName>
</protein>
<dbReference type="GO" id="GO:0006491">
    <property type="term" value="P:N-glycan processing"/>
    <property type="evidence" value="ECO:0007669"/>
    <property type="project" value="TreeGrafter"/>
</dbReference>
<dbReference type="OrthoDB" id="3237269at2759"/>
<dbReference type="Gene3D" id="2.60.40.1760">
    <property type="entry name" value="glycosyl hydrolase (family 31)"/>
    <property type="match status" value="1"/>
</dbReference>
<dbReference type="Pfam" id="PF01055">
    <property type="entry name" value="Glyco_hydro_31_2nd"/>
    <property type="match status" value="1"/>
</dbReference>
<keyword evidence="5 10" id="KW-0378">Hydrolase</keyword>
<comment type="pathway">
    <text evidence="2">Glycan metabolism; N-glycan metabolism.</text>
</comment>